<dbReference type="Gene3D" id="3.40.50.720">
    <property type="entry name" value="NAD(P)-binding Rossmann-like Domain"/>
    <property type="match status" value="1"/>
</dbReference>
<evidence type="ECO:0000256" key="2">
    <source>
        <dbReference type="ARBA" id="ARBA00023445"/>
    </source>
</evidence>
<dbReference type="InterPro" id="IPR050425">
    <property type="entry name" value="NAD(P)_dehydrat-like"/>
</dbReference>
<proteinExistence type="inferred from homology"/>
<dbReference type="Proteomes" id="UP000076532">
    <property type="component" value="Unassembled WGS sequence"/>
</dbReference>
<dbReference type="InterPro" id="IPR002225">
    <property type="entry name" value="3Beta_OHSteriod_DH/Estase"/>
</dbReference>
<protein>
    <submittedName>
        <fullName evidence="4">NAD(P)-binding protein</fullName>
    </submittedName>
</protein>
<gene>
    <name evidence="4" type="ORF">FIBSPDRAFT_1038851</name>
</gene>
<evidence type="ECO:0000256" key="1">
    <source>
        <dbReference type="ARBA" id="ARBA00023002"/>
    </source>
</evidence>
<keyword evidence="1" id="KW-0560">Oxidoreductase</keyword>
<evidence type="ECO:0000313" key="4">
    <source>
        <dbReference type="EMBL" id="KZP29504.1"/>
    </source>
</evidence>
<keyword evidence="5" id="KW-1185">Reference proteome</keyword>
<dbReference type="SUPFAM" id="SSF51735">
    <property type="entry name" value="NAD(P)-binding Rossmann-fold domains"/>
    <property type="match status" value="1"/>
</dbReference>
<evidence type="ECO:0000313" key="5">
    <source>
        <dbReference type="Proteomes" id="UP000076532"/>
    </source>
</evidence>
<comment type="similarity">
    <text evidence="2">Belongs to the NAD(P)-dependent epimerase/dehydratase family. Dihydroflavonol-4-reductase subfamily.</text>
</comment>
<dbReference type="GO" id="GO:0016616">
    <property type="term" value="F:oxidoreductase activity, acting on the CH-OH group of donors, NAD or NADP as acceptor"/>
    <property type="evidence" value="ECO:0007669"/>
    <property type="project" value="InterPro"/>
</dbReference>
<dbReference type="InterPro" id="IPR036291">
    <property type="entry name" value="NAD(P)-bd_dom_sf"/>
</dbReference>
<feature type="domain" description="3-beta hydroxysteroid dehydrogenase/isomerase" evidence="3">
    <location>
        <begin position="12"/>
        <end position="143"/>
    </location>
</feature>
<accession>A0A166SJ12</accession>
<dbReference type="EMBL" id="KV417498">
    <property type="protein sequence ID" value="KZP29504.1"/>
    <property type="molecule type" value="Genomic_DNA"/>
</dbReference>
<dbReference type="STRING" id="436010.A0A166SJ12"/>
<organism evidence="4 5">
    <name type="scientific">Athelia psychrophila</name>
    <dbReference type="NCBI Taxonomy" id="1759441"/>
    <lineage>
        <taxon>Eukaryota</taxon>
        <taxon>Fungi</taxon>
        <taxon>Dikarya</taxon>
        <taxon>Basidiomycota</taxon>
        <taxon>Agaricomycotina</taxon>
        <taxon>Agaricomycetes</taxon>
        <taxon>Agaricomycetidae</taxon>
        <taxon>Atheliales</taxon>
        <taxon>Atheliaceae</taxon>
        <taxon>Athelia</taxon>
    </lineage>
</organism>
<dbReference type="AlphaFoldDB" id="A0A166SJ12"/>
<dbReference type="OrthoDB" id="2735536at2759"/>
<name>A0A166SJ12_9AGAM</name>
<reference evidence="4 5" key="1">
    <citation type="journal article" date="2016" name="Mol. Biol. Evol.">
        <title>Comparative Genomics of Early-Diverging Mushroom-Forming Fungi Provides Insights into the Origins of Lignocellulose Decay Capabilities.</title>
        <authorList>
            <person name="Nagy L.G."/>
            <person name="Riley R."/>
            <person name="Tritt A."/>
            <person name="Adam C."/>
            <person name="Daum C."/>
            <person name="Floudas D."/>
            <person name="Sun H."/>
            <person name="Yadav J.S."/>
            <person name="Pangilinan J."/>
            <person name="Larsson K.H."/>
            <person name="Matsuura K."/>
            <person name="Barry K."/>
            <person name="Labutti K."/>
            <person name="Kuo R."/>
            <person name="Ohm R.A."/>
            <person name="Bhattacharya S.S."/>
            <person name="Shirouzu T."/>
            <person name="Yoshinaga Y."/>
            <person name="Martin F.M."/>
            <person name="Grigoriev I.V."/>
            <person name="Hibbett D.S."/>
        </authorList>
    </citation>
    <scope>NUCLEOTIDE SEQUENCE [LARGE SCALE GENOMIC DNA]</scope>
    <source>
        <strain evidence="4 5">CBS 109695</strain>
    </source>
</reference>
<dbReference type="PANTHER" id="PTHR10366">
    <property type="entry name" value="NAD DEPENDENT EPIMERASE/DEHYDRATASE"/>
    <property type="match status" value="1"/>
</dbReference>
<evidence type="ECO:0000259" key="3">
    <source>
        <dbReference type="Pfam" id="PF01073"/>
    </source>
</evidence>
<dbReference type="Pfam" id="PF01073">
    <property type="entry name" value="3Beta_HSD"/>
    <property type="match status" value="1"/>
</dbReference>
<dbReference type="PANTHER" id="PTHR10366:SF564">
    <property type="entry name" value="STEROL-4-ALPHA-CARBOXYLATE 3-DEHYDROGENASE, DECARBOXYLATING"/>
    <property type="match status" value="1"/>
</dbReference>
<sequence>MSHAYNPTDLVLVTGANGHVAQHVVDQLLALPTGPRVRATVRSNTTATQITNFYKDKDHAKNRLQVVVVPDIVVPGAFDDAVKDVTHIAHIASPLIIGAKDIANELLKPAMQGTVGILSSALKSPTVQAVVVTSSFGSVFDPKRGWRSGYKYTSADWNPITFEEAASPDLDLDSYPETWRPYITYCASKAVAERAAWDFQTAHSPHFTLSFILPTYIGGPNILPLAHANPASSLSFSQLLIYNTATDPVALPKMDWPGWVDVRDVARAHLNALVTPAAAGKRWIVSAGMASYEDIADVVRRRFPTLTPSSETQRIEHYTIDASPALHALGLGTYIPLEKMVVDTLRDVVGKDGRAIDSPIA</sequence>
<dbReference type="GO" id="GO:0006694">
    <property type="term" value="P:steroid biosynthetic process"/>
    <property type="evidence" value="ECO:0007669"/>
    <property type="project" value="InterPro"/>
</dbReference>